<protein>
    <recommendedName>
        <fullName evidence="2">RING-type E3 ubiquitin transferase</fullName>
        <ecNumber evidence="2">2.3.2.27</ecNumber>
    </recommendedName>
</protein>
<accession>A0A8S9N8W8</accession>
<dbReference type="EC" id="2.3.2.27" evidence="2"/>
<evidence type="ECO:0000256" key="5">
    <source>
        <dbReference type="ARBA" id="ARBA00022771"/>
    </source>
</evidence>
<gene>
    <name evidence="9" type="ORF">F2Q69_00054487</name>
</gene>
<comment type="catalytic activity">
    <reaction evidence="1">
        <text>S-ubiquitinyl-[E2 ubiquitin-conjugating enzyme]-L-cysteine + [acceptor protein]-L-lysine = [E2 ubiquitin-conjugating enzyme]-L-cysteine + N(6)-ubiquitinyl-[acceptor protein]-L-lysine.</text>
        <dbReference type="EC" id="2.3.2.27"/>
    </reaction>
</comment>
<dbReference type="EMBL" id="QGKX02002183">
    <property type="protein sequence ID" value="KAF3489140.1"/>
    <property type="molecule type" value="Genomic_DNA"/>
</dbReference>
<dbReference type="AlphaFoldDB" id="A0A8S9N8W8"/>
<evidence type="ECO:0000256" key="6">
    <source>
        <dbReference type="ARBA" id="ARBA00022786"/>
    </source>
</evidence>
<dbReference type="GO" id="GO:0008270">
    <property type="term" value="F:zinc ion binding"/>
    <property type="evidence" value="ECO:0007669"/>
    <property type="project" value="UniProtKB-KW"/>
</dbReference>
<dbReference type="GO" id="GO:0061630">
    <property type="term" value="F:ubiquitin protein ligase activity"/>
    <property type="evidence" value="ECO:0007669"/>
    <property type="project" value="UniProtKB-EC"/>
</dbReference>
<evidence type="ECO:0000256" key="1">
    <source>
        <dbReference type="ARBA" id="ARBA00000900"/>
    </source>
</evidence>
<evidence type="ECO:0000256" key="7">
    <source>
        <dbReference type="ARBA" id="ARBA00022833"/>
    </source>
</evidence>
<name>A0A8S9N8W8_BRACR</name>
<proteinExistence type="predicted"/>
<evidence type="ECO:0000256" key="3">
    <source>
        <dbReference type="ARBA" id="ARBA00022679"/>
    </source>
</evidence>
<comment type="caution">
    <text evidence="9">The sequence shown here is derived from an EMBL/GenBank/DDBJ whole genome shotgun (WGS) entry which is preliminary data.</text>
</comment>
<evidence type="ECO:0000259" key="8">
    <source>
        <dbReference type="Pfam" id="PF14369"/>
    </source>
</evidence>
<organism evidence="9 10">
    <name type="scientific">Brassica cretica</name>
    <name type="common">Mustard</name>
    <dbReference type="NCBI Taxonomy" id="69181"/>
    <lineage>
        <taxon>Eukaryota</taxon>
        <taxon>Viridiplantae</taxon>
        <taxon>Streptophyta</taxon>
        <taxon>Embryophyta</taxon>
        <taxon>Tracheophyta</taxon>
        <taxon>Spermatophyta</taxon>
        <taxon>Magnoliopsida</taxon>
        <taxon>eudicotyledons</taxon>
        <taxon>Gunneridae</taxon>
        <taxon>Pentapetalae</taxon>
        <taxon>rosids</taxon>
        <taxon>malvids</taxon>
        <taxon>Brassicales</taxon>
        <taxon>Brassicaceae</taxon>
        <taxon>Brassiceae</taxon>
        <taxon>Brassica</taxon>
    </lineage>
</organism>
<evidence type="ECO:0000256" key="4">
    <source>
        <dbReference type="ARBA" id="ARBA00022723"/>
    </source>
</evidence>
<sequence>MFFCHQCNQTITISITSTTDPLCPLCNLGFLEEYTDLNPNPNLNLIFPISDPPATSCLPFIPVMDFTNLDHERDAFNPVSFSHIHLQQLQSSGINVQSLSPFFPPSSTFGFLSHIDKSYQNVKINFTRPLNSIWFPLVPRPTQFFKISNV</sequence>
<feature type="domain" description="E3 ubiquitin-protein ligase RNF126-like zinc-ribbon" evidence="8">
    <location>
        <begin position="1"/>
        <end position="34"/>
    </location>
</feature>
<keyword evidence="6" id="KW-0833">Ubl conjugation pathway</keyword>
<evidence type="ECO:0000313" key="9">
    <source>
        <dbReference type="EMBL" id="KAF3489140.1"/>
    </source>
</evidence>
<reference evidence="9" key="1">
    <citation type="submission" date="2019-12" db="EMBL/GenBank/DDBJ databases">
        <title>Genome sequencing and annotation of Brassica cretica.</title>
        <authorList>
            <person name="Studholme D.J."/>
            <person name="Sarris P."/>
        </authorList>
    </citation>
    <scope>NUCLEOTIDE SEQUENCE</scope>
    <source>
        <strain evidence="9">PFS-109/04</strain>
        <tissue evidence="9">Leaf</tissue>
    </source>
</reference>
<keyword evidence="4" id="KW-0479">Metal-binding</keyword>
<evidence type="ECO:0000256" key="2">
    <source>
        <dbReference type="ARBA" id="ARBA00012483"/>
    </source>
</evidence>
<keyword evidence="5" id="KW-0863">Zinc-finger</keyword>
<dbReference type="Pfam" id="PF14369">
    <property type="entry name" value="Zn_ribbon_19"/>
    <property type="match status" value="1"/>
</dbReference>
<evidence type="ECO:0000313" key="10">
    <source>
        <dbReference type="Proteomes" id="UP000712600"/>
    </source>
</evidence>
<dbReference type="Proteomes" id="UP000712600">
    <property type="component" value="Unassembled WGS sequence"/>
</dbReference>
<keyword evidence="7" id="KW-0862">Zinc</keyword>
<keyword evidence="3" id="KW-0808">Transferase</keyword>
<dbReference type="InterPro" id="IPR039525">
    <property type="entry name" value="RNF126-like_zinc-ribbon"/>
</dbReference>